<evidence type="ECO:0000313" key="6">
    <source>
        <dbReference type="EMBL" id="OAY60079.1"/>
    </source>
</evidence>
<feature type="domain" description="Isopenicillin N synthase-like Fe(2+) 2OG dioxygenase" evidence="5">
    <location>
        <begin position="37"/>
        <end position="102"/>
    </location>
</feature>
<evidence type="ECO:0000256" key="2">
    <source>
        <dbReference type="ARBA" id="ARBA00022723"/>
    </source>
</evidence>
<dbReference type="InterPro" id="IPR044861">
    <property type="entry name" value="IPNS-like_FE2OG_OXY"/>
</dbReference>
<reference evidence="6" key="1">
    <citation type="submission" date="2016-02" db="EMBL/GenBank/DDBJ databases">
        <title>WGS assembly of Manihot esculenta.</title>
        <authorList>
            <person name="Bredeson J.V."/>
            <person name="Prochnik S.E."/>
            <person name="Lyons J.B."/>
            <person name="Schmutz J."/>
            <person name="Grimwood J."/>
            <person name="Vrebalov J."/>
            <person name="Bart R.S."/>
            <person name="Amuge T."/>
            <person name="Ferguson M.E."/>
            <person name="Green R."/>
            <person name="Putnam N."/>
            <person name="Stites J."/>
            <person name="Rounsley S."/>
            <person name="Rokhsar D.S."/>
        </authorList>
    </citation>
    <scope>NUCLEOTIDE SEQUENCE [LARGE SCALE GENOMIC DNA]</scope>
    <source>
        <tissue evidence="6">Leaf</tissue>
    </source>
</reference>
<dbReference type="PANTHER" id="PTHR10209">
    <property type="entry name" value="OXIDOREDUCTASE, 2OG-FE II OXYGENASE FAMILY PROTEIN"/>
    <property type="match status" value="1"/>
</dbReference>
<dbReference type="AlphaFoldDB" id="A0A2C9WJ16"/>
<gene>
    <name evidence="6" type="ORF">MANES_01G084000</name>
</gene>
<dbReference type="Pfam" id="PF03171">
    <property type="entry name" value="2OG-FeII_Oxy"/>
    <property type="match status" value="1"/>
</dbReference>
<dbReference type="Gene3D" id="2.60.120.330">
    <property type="entry name" value="B-lactam Antibiotic, Isopenicillin N Synthase, Chain"/>
    <property type="match status" value="1"/>
</dbReference>
<dbReference type="GO" id="GO:0016491">
    <property type="term" value="F:oxidoreductase activity"/>
    <property type="evidence" value="ECO:0007669"/>
    <property type="project" value="UniProtKB-KW"/>
</dbReference>
<keyword evidence="3" id="KW-0560">Oxidoreductase</keyword>
<protein>
    <recommendedName>
        <fullName evidence="5">Isopenicillin N synthase-like Fe(2+) 2OG dioxygenase domain-containing protein</fullName>
    </recommendedName>
</protein>
<sequence length="163" mass="18464">MAEAGISELLPSWRPTMESYYCKVLLFEKIGALDKPESFLRLLHYPGELGNSEEEIFGASAHSDYGMITLLVCREKFNEPRAWENVPHRNGAFVINIGDMMESFCSFLNKYIGEVFAMGCFSSHAECIVQCLESCCSESSPPRFAPIRCGDYLKERFRLTYGS</sequence>
<evidence type="ECO:0000256" key="4">
    <source>
        <dbReference type="ARBA" id="ARBA00023004"/>
    </source>
</evidence>
<dbReference type="EMBL" id="CM004387">
    <property type="protein sequence ID" value="OAY60079.1"/>
    <property type="molecule type" value="Genomic_DNA"/>
</dbReference>
<evidence type="ECO:0000256" key="1">
    <source>
        <dbReference type="ARBA" id="ARBA00008056"/>
    </source>
</evidence>
<dbReference type="STRING" id="3983.A0A2C9WJ16"/>
<dbReference type="SUPFAM" id="SSF51197">
    <property type="entry name" value="Clavaminate synthase-like"/>
    <property type="match status" value="1"/>
</dbReference>
<dbReference type="InterPro" id="IPR027443">
    <property type="entry name" value="IPNS-like_sf"/>
</dbReference>
<dbReference type="PANTHER" id="PTHR10209:SF590">
    <property type="entry name" value="2-OXOGLUTARATE (2OG) AND FE(II)-DEPENDENT OXYGENASE SUPERFAMILY PROTEIN"/>
    <property type="match status" value="1"/>
</dbReference>
<organism evidence="6">
    <name type="scientific">Manihot esculenta</name>
    <name type="common">Cassava</name>
    <name type="synonym">Jatropha manihot</name>
    <dbReference type="NCBI Taxonomy" id="3983"/>
    <lineage>
        <taxon>Eukaryota</taxon>
        <taxon>Viridiplantae</taxon>
        <taxon>Streptophyta</taxon>
        <taxon>Embryophyta</taxon>
        <taxon>Tracheophyta</taxon>
        <taxon>Spermatophyta</taxon>
        <taxon>Magnoliopsida</taxon>
        <taxon>eudicotyledons</taxon>
        <taxon>Gunneridae</taxon>
        <taxon>Pentapetalae</taxon>
        <taxon>rosids</taxon>
        <taxon>fabids</taxon>
        <taxon>Malpighiales</taxon>
        <taxon>Euphorbiaceae</taxon>
        <taxon>Crotonoideae</taxon>
        <taxon>Manihoteae</taxon>
        <taxon>Manihot</taxon>
    </lineage>
</organism>
<keyword evidence="2" id="KW-0479">Metal-binding</keyword>
<evidence type="ECO:0000259" key="5">
    <source>
        <dbReference type="Pfam" id="PF03171"/>
    </source>
</evidence>
<keyword evidence="4" id="KW-0408">Iron</keyword>
<name>A0A2C9WJ16_MANES</name>
<evidence type="ECO:0000256" key="3">
    <source>
        <dbReference type="ARBA" id="ARBA00023002"/>
    </source>
</evidence>
<proteinExistence type="inferred from homology"/>
<dbReference type="GO" id="GO:0046872">
    <property type="term" value="F:metal ion binding"/>
    <property type="evidence" value="ECO:0007669"/>
    <property type="project" value="UniProtKB-KW"/>
</dbReference>
<accession>A0A2C9WJ16</accession>
<comment type="similarity">
    <text evidence="1">Belongs to the iron/ascorbate-dependent oxidoreductase family.</text>
</comment>